<dbReference type="Gene3D" id="1.20.5.340">
    <property type="match status" value="1"/>
</dbReference>
<dbReference type="Pfam" id="PF13525">
    <property type="entry name" value="YfiO"/>
    <property type="match status" value="1"/>
</dbReference>
<feature type="chain" id="PRO_5039933888" evidence="4">
    <location>
        <begin position="21"/>
        <end position="247"/>
    </location>
</feature>
<evidence type="ECO:0000256" key="3">
    <source>
        <dbReference type="SAM" id="Coils"/>
    </source>
</evidence>
<evidence type="ECO:0000313" key="7">
    <source>
        <dbReference type="Proteomes" id="UP000199411"/>
    </source>
</evidence>
<dbReference type="Proteomes" id="UP000199411">
    <property type="component" value="Unassembled WGS sequence"/>
</dbReference>
<evidence type="ECO:0000259" key="5">
    <source>
        <dbReference type="Pfam" id="PF13525"/>
    </source>
</evidence>
<dbReference type="InterPro" id="IPR039565">
    <property type="entry name" value="BamD-like"/>
</dbReference>
<feature type="repeat" description="TPR" evidence="2">
    <location>
        <begin position="163"/>
        <end position="196"/>
    </location>
</feature>
<dbReference type="AlphaFoldDB" id="A0A1G6MP34"/>
<keyword evidence="3" id="KW-0175">Coiled coil</keyword>
<reference evidence="7" key="1">
    <citation type="submission" date="2016-10" db="EMBL/GenBank/DDBJ databases">
        <authorList>
            <person name="Varghese N."/>
            <person name="Submissions S."/>
        </authorList>
    </citation>
    <scope>NUCLEOTIDE SEQUENCE [LARGE SCALE GENOMIC DNA]</scope>
    <source>
        <strain evidence="7">DSM 8415</strain>
    </source>
</reference>
<protein>
    <submittedName>
        <fullName evidence="6">Tol-pal system protein YbgF</fullName>
    </submittedName>
</protein>
<organism evidence="6 7">
    <name type="scientific">Desulfurella multipotens</name>
    <dbReference type="NCBI Taxonomy" id="79269"/>
    <lineage>
        <taxon>Bacteria</taxon>
        <taxon>Pseudomonadati</taxon>
        <taxon>Campylobacterota</taxon>
        <taxon>Desulfurellia</taxon>
        <taxon>Desulfurellales</taxon>
        <taxon>Desulfurellaceae</taxon>
        <taxon>Desulfurella</taxon>
    </lineage>
</organism>
<dbReference type="Gene3D" id="1.25.40.10">
    <property type="entry name" value="Tetratricopeptide repeat domain"/>
    <property type="match status" value="1"/>
</dbReference>
<dbReference type="RefSeq" id="WP_092128699.1">
    <property type="nucleotide sequence ID" value="NZ_FMYU01000006.1"/>
</dbReference>
<dbReference type="InterPro" id="IPR011990">
    <property type="entry name" value="TPR-like_helical_dom_sf"/>
</dbReference>
<evidence type="ECO:0000256" key="1">
    <source>
        <dbReference type="ARBA" id="ARBA00022729"/>
    </source>
</evidence>
<dbReference type="InterPro" id="IPR034706">
    <property type="entry name" value="CpoB"/>
</dbReference>
<gene>
    <name evidence="6" type="ORF">SAMN05660835_01051</name>
</gene>
<dbReference type="OrthoDB" id="13540at2"/>
<dbReference type="SUPFAM" id="SSF48452">
    <property type="entry name" value="TPR-like"/>
    <property type="match status" value="1"/>
</dbReference>
<dbReference type="EMBL" id="FMYU01000006">
    <property type="protein sequence ID" value="SDC57289.1"/>
    <property type="molecule type" value="Genomic_DNA"/>
</dbReference>
<evidence type="ECO:0000256" key="2">
    <source>
        <dbReference type="PROSITE-ProRule" id="PRU00339"/>
    </source>
</evidence>
<keyword evidence="7" id="KW-1185">Reference proteome</keyword>
<feature type="domain" description="Outer membrane lipoprotein BamD-like" evidence="5">
    <location>
        <begin position="128"/>
        <end position="240"/>
    </location>
</feature>
<dbReference type="PROSITE" id="PS50005">
    <property type="entry name" value="TPR"/>
    <property type="match status" value="1"/>
</dbReference>
<feature type="signal peptide" evidence="4">
    <location>
        <begin position="1"/>
        <end position="20"/>
    </location>
</feature>
<evidence type="ECO:0000313" key="6">
    <source>
        <dbReference type="EMBL" id="SDC57289.1"/>
    </source>
</evidence>
<accession>A0A1G6MP34</accession>
<dbReference type="InterPro" id="IPR014162">
    <property type="entry name" value="CpoB_C"/>
</dbReference>
<evidence type="ECO:0000256" key="4">
    <source>
        <dbReference type="SAM" id="SignalP"/>
    </source>
</evidence>
<proteinExistence type="inferred from homology"/>
<name>A0A1G6MP34_9BACT</name>
<dbReference type="GO" id="GO:0051301">
    <property type="term" value="P:cell division"/>
    <property type="evidence" value="ECO:0007669"/>
    <property type="project" value="InterPro"/>
</dbReference>
<dbReference type="InterPro" id="IPR019734">
    <property type="entry name" value="TPR_rpt"/>
</dbReference>
<keyword evidence="2" id="KW-0802">TPR repeat</keyword>
<feature type="coiled-coil region" evidence="3">
    <location>
        <begin position="53"/>
        <end position="104"/>
    </location>
</feature>
<sequence length="247" mass="27851">MKKALIALIILVSLVSSAFAQENPYSSLLDQISKNSADIKTLQSNQANLYLKIEDLLVKYGELKGRIDDLARKIESIQANSGASPEIKEQLNKLQAEVNALKQQISAQPMQTSQTSATQSPTISPEDAEFKKAKALFDAKEYNQAIKAFTNFQKTYKNSKYNDQVLYYIADSYYNLKIYDKAIINFDQIVNTYPKSKFASMAMLKEGLSFINLGDKIDGRFLLEKVIKTYPNSPEAKQAKVYLEKTK</sequence>
<dbReference type="NCBIfam" id="TIGR02795">
    <property type="entry name" value="tol_pal_ybgF"/>
    <property type="match status" value="1"/>
</dbReference>
<keyword evidence="1 4" id="KW-0732">Signal</keyword>
<dbReference type="HAMAP" id="MF_02066">
    <property type="entry name" value="CpoB"/>
    <property type="match status" value="1"/>
</dbReference>